<dbReference type="AlphaFoldDB" id="A0A2J6Q4S6"/>
<evidence type="ECO:0000313" key="1">
    <source>
        <dbReference type="EMBL" id="PMD21174.1"/>
    </source>
</evidence>
<sequence>RFQRAVAAACVNRTFFISKSGYMGMGPKGLTVGDLICLVLGCEVPLLLRKNGDHYLLVGECFVWGLMDGEAMRMKR</sequence>
<protein>
    <recommendedName>
        <fullName evidence="3">Heterokaryon incompatibility domain-containing protein</fullName>
    </recommendedName>
</protein>
<dbReference type="InterPro" id="IPR052895">
    <property type="entry name" value="HetReg/Transcr_Mod"/>
</dbReference>
<evidence type="ECO:0008006" key="3">
    <source>
        <dbReference type="Google" id="ProtNLM"/>
    </source>
</evidence>
<dbReference type="PANTHER" id="PTHR24148">
    <property type="entry name" value="ANKYRIN REPEAT DOMAIN-CONTAINING PROTEIN 39 HOMOLOG-RELATED"/>
    <property type="match status" value="1"/>
</dbReference>
<evidence type="ECO:0000313" key="2">
    <source>
        <dbReference type="Proteomes" id="UP000235672"/>
    </source>
</evidence>
<dbReference type="EMBL" id="KZ613482">
    <property type="protein sequence ID" value="PMD21174.1"/>
    <property type="molecule type" value="Genomic_DNA"/>
</dbReference>
<gene>
    <name evidence="1" type="ORF">NA56DRAFT_556793</name>
</gene>
<reference evidence="1 2" key="1">
    <citation type="submission" date="2016-05" db="EMBL/GenBank/DDBJ databases">
        <title>A degradative enzymes factory behind the ericoid mycorrhizal symbiosis.</title>
        <authorList>
            <consortium name="DOE Joint Genome Institute"/>
            <person name="Martino E."/>
            <person name="Morin E."/>
            <person name="Grelet G."/>
            <person name="Kuo A."/>
            <person name="Kohler A."/>
            <person name="Daghino S."/>
            <person name="Barry K."/>
            <person name="Choi C."/>
            <person name="Cichocki N."/>
            <person name="Clum A."/>
            <person name="Copeland A."/>
            <person name="Hainaut M."/>
            <person name="Haridas S."/>
            <person name="Labutti K."/>
            <person name="Lindquist E."/>
            <person name="Lipzen A."/>
            <person name="Khouja H.-R."/>
            <person name="Murat C."/>
            <person name="Ohm R."/>
            <person name="Olson A."/>
            <person name="Spatafora J."/>
            <person name="Veneault-Fourrey C."/>
            <person name="Henrissat B."/>
            <person name="Grigoriev I."/>
            <person name="Martin F."/>
            <person name="Perotto S."/>
        </authorList>
    </citation>
    <scope>NUCLEOTIDE SEQUENCE [LARGE SCALE GENOMIC DNA]</scope>
    <source>
        <strain evidence="1 2">UAMH 7357</strain>
    </source>
</reference>
<dbReference type="OrthoDB" id="5430496at2759"/>
<dbReference type="STRING" id="1745343.A0A2J6Q4S6"/>
<feature type="non-terminal residue" evidence="1">
    <location>
        <position position="76"/>
    </location>
</feature>
<name>A0A2J6Q4S6_9HELO</name>
<accession>A0A2J6Q4S6</accession>
<dbReference type="PANTHER" id="PTHR24148:SF64">
    <property type="entry name" value="HETEROKARYON INCOMPATIBILITY DOMAIN-CONTAINING PROTEIN"/>
    <property type="match status" value="1"/>
</dbReference>
<proteinExistence type="predicted"/>
<feature type="non-terminal residue" evidence="1">
    <location>
        <position position="1"/>
    </location>
</feature>
<dbReference type="Pfam" id="PF26639">
    <property type="entry name" value="Het-6_barrel"/>
    <property type="match status" value="1"/>
</dbReference>
<organism evidence="1 2">
    <name type="scientific">Hyaloscypha hepaticicola</name>
    <dbReference type="NCBI Taxonomy" id="2082293"/>
    <lineage>
        <taxon>Eukaryota</taxon>
        <taxon>Fungi</taxon>
        <taxon>Dikarya</taxon>
        <taxon>Ascomycota</taxon>
        <taxon>Pezizomycotina</taxon>
        <taxon>Leotiomycetes</taxon>
        <taxon>Helotiales</taxon>
        <taxon>Hyaloscyphaceae</taxon>
        <taxon>Hyaloscypha</taxon>
    </lineage>
</organism>
<keyword evidence="2" id="KW-1185">Reference proteome</keyword>
<dbReference type="Proteomes" id="UP000235672">
    <property type="component" value="Unassembled WGS sequence"/>
</dbReference>